<evidence type="ECO:0000313" key="2">
    <source>
        <dbReference type="EMBL" id="QDU26402.1"/>
    </source>
</evidence>
<dbReference type="SUPFAM" id="SSF53649">
    <property type="entry name" value="Alkaline phosphatase-like"/>
    <property type="match status" value="1"/>
</dbReference>
<dbReference type="PROSITE" id="PS51318">
    <property type="entry name" value="TAT"/>
    <property type="match status" value="1"/>
</dbReference>
<evidence type="ECO:0000256" key="1">
    <source>
        <dbReference type="SAM" id="Phobius"/>
    </source>
</evidence>
<dbReference type="InterPro" id="IPR017850">
    <property type="entry name" value="Alkaline_phosphatase_core_sf"/>
</dbReference>
<keyword evidence="1" id="KW-1133">Transmembrane helix</keyword>
<dbReference type="RefSeq" id="WP_145086907.1">
    <property type="nucleotide sequence ID" value="NZ_CP036274.1"/>
</dbReference>
<dbReference type="EMBL" id="CP036274">
    <property type="protein sequence ID" value="QDU26402.1"/>
    <property type="molecule type" value="Genomic_DNA"/>
</dbReference>
<evidence type="ECO:0008006" key="4">
    <source>
        <dbReference type="Google" id="ProtNLM"/>
    </source>
</evidence>
<evidence type="ECO:0000313" key="3">
    <source>
        <dbReference type="Proteomes" id="UP000315017"/>
    </source>
</evidence>
<dbReference type="KEGG" id="aagg:ETAA8_14800"/>
<name>A0A517Y8D6_9BACT</name>
<sequence length="440" mass="47418">MLELFSSRRYRDCAGSNRRDFLKAGTLGLGTMGLGALSLPGLLQARAEAAASNRAVKDTSVVWLWLGGGATHVETFDPKMSAPEEYRSATGEVATNLTGVTIGGTLPKIASVADKMAFVRSFAHTNSGHAGGTHYVMTGYDNRKVDNGGVPDRPGYGSILSRVRGSNHPVTGMPAYVRMGQIRQGDGPAFLGPAYGPFDQEGQARKNMNLSVPEERMADRRNLLTTLDSANRKVSTSQDMAGKTKFEQQAFDLMFGAASQAFDISKESSKTREKYGSDLGKQMLTARRLCEAGCGFVTIAYGGWDMHGNIERSMKQRSPQLDQAVSAFVEDIYQRGLNEKILLVISGEFGRTPRINKNAGRDHWAPLSTLALAGGGLKMGQVVGESAPKVDVPGTAPIRPQDLMATIFHVLGIDPQVQFMNPAGRPVYMLDKGKPIAELV</sequence>
<dbReference type="InterPro" id="IPR006311">
    <property type="entry name" value="TAT_signal"/>
</dbReference>
<keyword evidence="1" id="KW-0812">Transmembrane</keyword>
<dbReference type="NCBIfam" id="TIGR01409">
    <property type="entry name" value="TAT_signal_seq"/>
    <property type="match status" value="1"/>
</dbReference>
<keyword evidence="1" id="KW-0472">Membrane</keyword>
<dbReference type="OrthoDB" id="243744at2"/>
<dbReference type="InterPro" id="IPR010869">
    <property type="entry name" value="DUF1501"/>
</dbReference>
<dbReference type="PANTHER" id="PTHR43737">
    <property type="entry name" value="BLL7424 PROTEIN"/>
    <property type="match status" value="1"/>
</dbReference>
<dbReference type="PANTHER" id="PTHR43737:SF1">
    <property type="entry name" value="DUF1501 DOMAIN-CONTAINING PROTEIN"/>
    <property type="match status" value="1"/>
</dbReference>
<dbReference type="InterPro" id="IPR019546">
    <property type="entry name" value="TAT_signal_bac_arc"/>
</dbReference>
<accession>A0A517Y8D6</accession>
<reference evidence="2 3" key="1">
    <citation type="submission" date="2019-02" db="EMBL/GenBank/DDBJ databases">
        <title>Deep-cultivation of Planctomycetes and their phenomic and genomic characterization uncovers novel biology.</title>
        <authorList>
            <person name="Wiegand S."/>
            <person name="Jogler M."/>
            <person name="Boedeker C."/>
            <person name="Pinto D."/>
            <person name="Vollmers J."/>
            <person name="Rivas-Marin E."/>
            <person name="Kohn T."/>
            <person name="Peeters S.H."/>
            <person name="Heuer A."/>
            <person name="Rast P."/>
            <person name="Oberbeckmann S."/>
            <person name="Bunk B."/>
            <person name="Jeske O."/>
            <person name="Meyerdierks A."/>
            <person name="Storesund J.E."/>
            <person name="Kallscheuer N."/>
            <person name="Luecker S."/>
            <person name="Lage O.M."/>
            <person name="Pohl T."/>
            <person name="Merkel B.J."/>
            <person name="Hornburger P."/>
            <person name="Mueller R.-W."/>
            <person name="Bruemmer F."/>
            <person name="Labrenz M."/>
            <person name="Spormann A.M."/>
            <person name="Op den Camp H."/>
            <person name="Overmann J."/>
            <person name="Amann R."/>
            <person name="Jetten M.S.M."/>
            <person name="Mascher T."/>
            <person name="Medema M.H."/>
            <person name="Devos D.P."/>
            <person name="Kaster A.-K."/>
            <person name="Ovreas L."/>
            <person name="Rohde M."/>
            <person name="Galperin M.Y."/>
            <person name="Jogler C."/>
        </authorList>
    </citation>
    <scope>NUCLEOTIDE SEQUENCE [LARGE SCALE GENOMIC DNA]</scope>
    <source>
        <strain evidence="2 3">ETA_A8</strain>
    </source>
</reference>
<organism evidence="2 3">
    <name type="scientific">Anatilimnocola aggregata</name>
    <dbReference type="NCBI Taxonomy" id="2528021"/>
    <lineage>
        <taxon>Bacteria</taxon>
        <taxon>Pseudomonadati</taxon>
        <taxon>Planctomycetota</taxon>
        <taxon>Planctomycetia</taxon>
        <taxon>Pirellulales</taxon>
        <taxon>Pirellulaceae</taxon>
        <taxon>Anatilimnocola</taxon>
    </lineage>
</organism>
<dbReference type="Pfam" id="PF07394">
    <property type="entry name" value="DUF1501"/>
    <property type="match status" value="1"/>
</dbReference>
<dbReference type="AlphaFoldDB" id="A0A517Y8D6"/>
<proteinExistence type="predicted"/>
<dbReference type="Proteomes" id="UP000315017">
    <property type="component" value="Chromosome"/>
</dbReference>
<feature type="transmembrane region" description="Helical" evidence="1">
    <location>
        <begin position="21"/>
        <end position="43"/>
    </location>
</feature>
<keyword evidence="3" id="KW-1185">Reference proteome</keyword>
<protein>
    <recommendedName>
        <fullName evidence="4">DUF1501 domain-containing protein</fullName>
    </recommendedName>
</protein>
<gene>
    <name evidence="2" type="ORF">ETAA8_14800</name>
</gene>